<dbReference type="RefSeq" id="WP_099264209.1">
    <property type="nucleotide sequence ID" value="NZ_NIZW01000042.1"/>
</dbReference>
<comment type="caution">
    <text evidence="1">The sequence shown here is derived from an EMBL/GenBank/DDBJ whole genome shotgun (WGS) entry which is preliminary data.</text>
</comment>
<proteinExistence type="predicted"/>
<protein>
    <submittedName>
        <fullName evidence="1">Uncharacterized protein</fullName>
    </submittedName>
</protein>
<keyword evidence="2" id="KW-1185">Reference proteome</keyword>
<dbReference type="EMBL" id="NIZW01000042">
    <property type="protein sequence ID" value="PHQ31683.1"/>
    <property type="molecule type" value="Genomic_DNA"/>
</dbReference>
<dbReference type="OrthoDB" id="9862767at2"/>
<dbReference type="AlphaFoldDB" id="A0A2G1VY36"/>
<gene>
    <name evidence="1" type="ORF">CEE69_29835</name>
</gene>
<dbReference type="GeneID" id="90612039"/>
<reference evidence="1 2" key="1">
    <citation type="submission" date="2017-06" db="EMBL/GenBank/DDBJ databases">
        <title>Description of Rhodopirellula bahusiensis sp. nov.</title>
        <authorList>
            <person name="Kizina J."/>
            <person name="Harder J."/>
        </authorList>
    </citation>
    <scope>NUCLEOTIDE SEQUENCE [LARGE SCALE GENOMIC DNA]</scope>
    <source>
        <strain evidence="1 2">SWK21</strain>
    </source>
</reference>
<accession>A0A2G1VY36</accession>
<organism evidence="1 2">
    <name type="scientific">Rhodopirellula bahusiensis</name>
    <dbReference type="NCBI Taxonomy" id="2014065"/>
    <lineage>
        <taxon>Bacteria</taxon>
        <taxon>Pseudomonadati</taxon>
        <taxon>Planctomycetota</taxon>
        <taxon>Planctomycetia</taxon>
        <taxon>Pirellulales</taxon>
        <taxon>Pirellulaceae</taxon>
        <taxon>Rhodopirellula</taxon>
    </lineage>
</organism>
<dbReference type="Proteomes" id="UP000225740">
    <property type="component" value="Unassembled WGS sequence"/>
</dbReference>
<name>A0A2G1VY36_9BACT</name>
<evidence type="ECO:0000313" key="1">
    <source>
        <dbReference type="EMBL" id="PHQ31683.1"/>
    </source>
</evidence>
<evidence type="ECO:0000313" key="2">
    <source>
        <dbReference type="Proteomes" id="UP000225740"/>
    </source>
</evidence>
<sequence>MSDENDETISLYSQEFAELYHSARLDGRALGAATLTWILPVWQNAGFPLDPESQLPILTRDLWYHAACVTTLKKWELLGLSDHYGQRPDESVREFNRFLNRVKSGDVDRWKSSEGHELSRKLDQIEWSSSLPMTSGVLSDTSTVVAKVGTVDEQALGSLAELLMDLVDMQTADLEED</sequence>